<dbReference type="PANTHER" id="PTHR23349:SF111">
    <property type="entry name" value="BHLH DOMAIN-CONTAINING PROTEIN"/>
    <property type="match status" value="1"/>
</dbReference>
<dbReference type="Proteomes" id="UP000694844">
    <property type="component" value="Chromosome 6"/>
</dbReference>
<evidence type="ECO:0000313" key="3">
    <source>
        <dbReference type="Proteomes" id="UP000694844"/>
    </source>
</evidence>
<sequence>MCTPVNKENTGKKITKRRKRKHIPHAQRSSEYVEKRNKRERTRIRAVNEAFERLRERVPSCAQDPDLRISKMEILTHAIGYIEGLCGSLGYRDFAEYCRWEGQRTVPGRGKENSGQEQQDWRSATISSSPTLLPVCYGGLKERQKNVAGPASNFPSPLPGHPRGSTNIGTPSTLNRFQAREESRDVGPNCWTNAGHSQQSNNDLLPTAVAIIPNAGQRIKRFIERHLGVKYI</sequence>
<dbReference type="GeneID" id="111101971"/>
<feature type="compositionally biased region" description="Basic residues" evidence="1">
    <location>
        <begin position="13"/>
        <end position="25"/>
    </location>
</feature>
<feature type="region of interest" description="Disordered" evidence="1">
    <location>
        <begin position="1"/>
        <end position="37"/>
    </location>
</feature>
<feature type="compositionally biased region" description="Polar residues" evidence="1">
    <location>
        <begin position="115"/>
        <end position="124"/>
    </location>
</feature>
<keyword evidence="3" id="KW-1185">Reference proteome</keyword>
<feature type="region of interest" description="Disordered" evidence="1">
    <location>
        <begin position="105"/>
        <end position="124"/>
    </location>
</feature>
<dbReference type="GO" id="GO:0000981">
    <property type="term" value="F:DNA-binding transcription factor activity, RNA polymerase II-specific"/>
    <property type="evidence" value="ECO:0007669"/>
    <property type="project" value="TreeGrafter"/>
</dbReference>
<dbReference type="PANTHER" id="PTHR23349">
    <property type="entry name" value="BASIC HELIX-LOOP-HELIX TRANSCRIPTION FACTOR, TWIST"/>
    <property type="match status" value="1"/>
</dbReference>
<dbReference type="SMART" id="SM00353">
    <property type="entry name" value="HLH"/>
    <property type="match status" value="1"/>
</dbReference>
<dbReference type="InterPro" id="IPR050283">
    <property type="entry name" value="E-box_TF_Regulators"/>
</dbReference>
<accession>A0A8B8AIG1</accession>
<organism evidence="3 4">
    <name type="scientific">Crassostrea virginica</name>
    <name type="common">Eastern oyster</name>
    <dbReference type="NCBI Taxonomy" id="6565"/>
    <lineage>
        <taxon>Eukaryota</taxon>
        <taxon>Metazoa</taxon>
        <taxon>Spiralia</taxon>
        <taxon>Lophotrochozoa</taxon>
        <taxon>Mollusca</taxon>
        <taxon>Bivalvia</taxon>
        <taxon>Autobranchia</taxon>
        <taxon>Pteriomorphia</taxon>
        <taxon>Ostreida</taxon>
        <taxon>Ostreoidea</taxon>
        <taxon>Ostreidae</taxon>
        <taxon>Crassostrea</taxon>
    </lineage>
</organism>
<dbReference type="InterPro" id="IPR036638">
    <property type="entry name" value="HLH_DNA-bd_sf"/>
</dbReference>
<dbReference type="AlphaFoldDB" id="A0A8B8AIG1"/>
<dbReference type="Gene3D" id="4.10.280.10">
    <property type="entry name" value="Helix-loop-helix DNA-binding domain"/>
    <property type="match status" value="1"/>
</dbReference>
<dbReference type="GO" id="GO:0046983">
    <property type="term" value="F:protein dimerization activity"/>
    <property type="evidence" value="ECO:0007669"/>
    <property type="project" value="InterPro"/>
</dbReference>
<dbReference type="SUPFAM" id="SSF47459">
    <property type="entry name" value="HLH, helix-loop-helix DNA-binding domain"/>
    <property type="match status" value="1"/>
</dbReference>
<evidence type="ECO:0000256" key="1">
    <source>
        <dbReference type="SAM" id="MobiDB-lite"/>
    </source>
</evidence>
<dbReference type="OrthoDB" id="6241467at2759"/>
<protein>
    <submittedName>
        <fullName evidence="4">Uncharacterized protein LOC111101971</fullName>
    </submittedName>
</protein>
<dbReference type="GO" id="GO:0000977">
    <property type="term" value="F:RNA polymerase II transcription regulatory region sequence-specific DNA binding"/>
    <property type="evidence" value="ECO:0007669"/>
    <property type="project" value="TreeGrafter"/>
</dbReference>
<dbReference type="RefSeq" id="XP_022290333.1">
    <property type="nucleotide sequence ID" value="XM_022434625.1"/>
</dbReference>
<name>A0A8B8AIG1_CRAVI</name>
<feature type="domain" description="BHLH" evidence="2">
    <location>
        <begin position="31"/>
        <end position="85"/>
    </location>
</feature>
<dbReference type="GO" id="GO:0032502">
    <property type="term" value="P:developmental process"/>
    <property type="evidence" value="ECO:0007669"/>
    <property type="project" value="TreeGrafter"/>
</dbReference>
<dbReference type="Pfam" id="PF00010">
    <property type="entry name" value="HLH"/>
    <property type="match status" value="1"/>
</dbReference>
<gene>
    <name evidence="4" type="primary">LOC111101971</name>
</gene>
<evidence type="ECO:0000313" key="4">
    <source>
        <dbReference type="RefSeq" id="XP_022290333.1"/>
    </source>
</evidence>
<reference evidence="4" key="1">
    <citation type="submission" date="2025-08" db="UniProtKB">
        <authorList>
            <consortium name="RefSeq"/>
        </authorList>
    </citation>
    <scope>IDENTIFICATION</scope>
    <source>
        <tissue evidence="4">Whole sample</tissue>
    </source>
</reference>
<dbReference type="PROSITE" id="PS50888">
    <property type="entry name" value="BHLH"/>
    <property type="match status" value="1"/>
</dbReference>
<dbReference type="InterPro" id="IPR011598">
    <property type="entry name" value="bHLH_dom"/>
</dbReference>
<feature type="region of interest" description="Disordered" evidence="1">
    <location>
        <begin position="148"/>
        <end position="169"/>
    </location>
</feature>
<dbReference type="KEGG" id="cvn:111101971"/>
<evidence type="ECO:0000259" key="2">
    <source>
        <dbReference type="PROSITE" id="PS50888"/>
    </source>
</evidence>
<dbReference type="CDD" id="cd11418">
    <property type="entry name" value="bHLH_TS_ASCL"/>
    <property type="match status" value="1"/>
</dbReference>
<proteinExistence type="predicted"/>